<keyword evidence="2" id="KW-1185">Reference proteome</keyword>
<evidence type="ECO:0000313" key="1">
    <source>
        <dbReference type="EMBL" id="GME80538.1"/>
    </source>
</evidence>
<comment type="caution">
    <text evidence="1">The sequence shown here is derived from an EMBL/GenBank/DDBJ whole genome shotgun (WGS) entry which is preliminary data.</text>
</comment>
<protein>
    <submittedName>
        <fullName evidence="1">Unnamed protein product</fullName>
    </submittedName>
</protein>
<accession>A0ACB5T428</accession>
<evidence type="ECO:0000313" key="2">
    <source>
        <dbReference type="Proteomes" id="UP001165064"/>
    </source>
</evidence>
<dbReference type="EMBL" id="BSXS01003108">
    <property type="protein sequence ID" value="GME80538.1"/>
    <property type="molecule type" value="Genomic_DNA"/>
</dbReference>
<proteinExistence type="predicted"/>
<sequence>MDICNAIIAESTTILPSSYYFDRGEMSIEETEKMFEHEGMHANYIVYLSSLVLNLIHSDMDGHDFKKEWLVLWSRLRSWSLGSPELFGPCYEFFDSNIQFPRIFYSNTQAISANQMYHMACILMLQNKPRSLKISSLNSTGTPSASAAAAGMTTNGGAMCTADDVTNSITGPSSVPSTTAGDLTANSSSHTSPQSVIGTNTTNTAASPHNSVAGSTTTDQQPKSKSSNHPHHQSTSLLYHAKRIIGIAITNSDYGAYCNSIQPIYIAGTILTSKKEHGITLGALRKVEERTGWSTHWRCRDLIQYWDGEC</sequence>
<gene>
    <name evidence="1" type="ORF">Amon02_000449800</name>
</gene>
<name>A0ACB5T428_AMBMO</name>
<dbReference type="Proteomes" id="UP001165064">
    <property type="component" value="Unassembled WGS sequence"/>
</dbReference>
<reference evidence="1" key="1">
    <citation type="submission" date="2023-04" db="EMBL/GenBank/DDBJ databases">
        <title>Ambrosiozyma monospora NBRC 10751.</title>
        <authorList>
            <person name="Ichikawa N."/>
            <person name="Sato H."/>
            <person name="Tonouchi N."/>
        </authorList>
    </citation>
    <scope>NUCLEOTIDE SEQUENCE</scope>
    <source>
        <strain evidence="1">NBRC 10751</strain>
    </source>
</reference>
<organism evidence="1 2">
    <name type="scientific">Ambrosiozyma monospora</name>
    <name type="common">Yeast</name>
    <name type="synonym">Endomycopsis monosporus</name>
    <dbReference type="NCBI Taxonomy" id="43982"/>
    <lineage>
        <taxon>Eukaryota</taxon>
        <taxon>Fungi</taxon>
        <taxon>Dikarya</taxon>
        <taxon>Ascomycota</taxon>
        <taxon>Saccharomycotina</taxon>
        <taxon>Pichiomycetes</taxon>
        <taxon>Pichiales</taxon>
        <taxon>Pichiaceae</taxon>
        <taxon>Ambrosiozyma</taxon>
    </lineage>
</organism>